<dbReference type="SMART" id="SM00249">
    <property type="entry name" value="PHD"/>
    <property type="match status" value="1"/>
</dbReference>
<evidence type="ECO:0000256" key="7">
    <source>
        <dbReference type="ARBA" id="ARBA00023125"/>
    </source>
</evidence>
<evidence type="ECO:0000259" key="16">
    <source>
        <dbReference type="PROSITE" id="PS50071"/>
    </source>
</evidence>
<evidence type="ECO:0000256" key="9">
    <source>
        <dbReference type="ARBA" id="ARBA00023163"/>
    </source>
</evidence>
<reference evidence="17 18" key="1">
    <citation type="submission" date="2019-01" db="EMBL/GenBank/DDBJ databases">
        <title>Sequencing of cultivated peanut Arachis hypogaea provides insights into genome evolution and oil improvement.</title>
        <authorList>
            <person name="Chen X."/>
        </authorList>
    </citation>
    <scope>NUCLEOTIDE SEQUENCE [LARGE SCALE GENOMIC DNA]</scope>
    <source>
        <strain evidence="18">cv. Fuhuasheng</strain>
        <tissue evidence="17">Leaves</tissue>
    </source>
</reference>
<keyword evidence="5" id="KW-0862">Zinc</keyword>
<feature type="region of interest" description="Disordered" evidence="14">
    <location>
        <begin position="1244"/>
        <end position="1328"/>
    </location>
</feature>
<feature type="region of interest" description="Disordered" evidence="14">
    <location>
        <begin position="467"/>
        <end position="498"/>
    </location>
</feature>
<evidence type="ECO:0000256" key="14">
    <source>
        <dbReference type="SAM" id="MobiDB-lite"/>
    </source>
</evidence>
<feature type="compositionally biased region" description="Acidic residues" evidence="14">
    <location>
        <begin position="871"/>
        <end position="884"/>
    </location>
</feature>
<dbReference type="PANTHER" id="PTHR12628">
    <property type="entry name" value="POLYCOMB-LIKE TRANSCRIPTION FACTOR"/>
    <property type="match status" value="1"/>
</dbReference>
<keyword evidence="3" id="KW-0479">Metal-binding</keyword>
<evidence type="ECO:0000256" key="11">
    <source>
        <dbReference type="PROSITE-ProRule" id="PRU00108"/>
    </source>
</evidence>
<dbReference type="GO" id="GO:0008270">
    <property type="term" value="F:zinc ion binding"/>
    <property type="evidence" value="ECO:0007669"/>
    <property type="project" value="UniProtKB-KW"/>
</dbReference>
<dbReference type="PROSITE" id="PS50071">
    <property type="entry name" value="HOMEOBOX_2"/>
    <property type="match status" value="1"/>
</dbReference>
<dbReference type="InterPro" id="IPR019787">
    <property type="entry name" value="Znf_PHD-finger"/>
</dbReference>
<dbReference type="GO" id="GO:0045814">
    <property type="term" value="P:negative regulation of gene expression, epigenetic"/>
    <property type="evidence" value="ECO:0007669"/>
    <property type="project" value="TreeGrafter"/>
</dbReference>
<evidence type="ECO:0000256" key="1">
    <source>
        <dbReference type="ARBA" id="ARBA00004123"/>
    </source>
</evidence>
<feature type="region of interest" description="Disordered" evidence="14">
    <location>
        <begin position="587"/>
        <end position="633"/>
    </location>
</feature>
<evidence type="ECO:0000256" key="8">
    <source>
        <dbReference type="ARBA" id="ARBA00023155"/>
    </source>
</evidence>
<protein>
    <recommendedName>
        <fullName evidence="19">Homeobox domain-containing protein</fullName>
    </recommendedName>
</protein>
<dbReference type="Gene3D" id="1.10.10.60">
    <property type="entry name" value="Homeodomain-like"/>
    <property type="match status" value="1"/>
</dbReference>
<keyword evidence="9" id="KW-0804">Transcription</keyword>
<feature type="compositionally biased region" description="Polar residues" evidence="14">
    <location>
        <begin position="1219"/>
        <end position="1230"/>
    </location>
</feature>
<evidence type="ECO:0000313" key="18">
    <source>
        <dbReference type="Proteomes" id="UP000289738"/>
    </source>
</evidence>
<keyword evidence="18" id="KW-1185">Reference proteome</keyword>
<evidence type="ECO:0000256" key="5">
    <source>
        <dbReference type="ARBA" id="ARBA00022833"/>
    </source>
</evidence>
<evidence type="ECO:0008006" key="19">
    <source>
        <dbReference type="Google" id="ProtNLM"/>
    </source>
</evidence>
<dbReference type="SMART" id="SM00389">
    <property type="entry name" value="HOX"/>
    <property type="match status" value="1"/>
</dbReference>
<dbReference type="PANTHER" id="PTHR12628:SF13">
    <property type="entry name" value="HOMEOBOX PROTEIN HAT3.1"/>
    <property type="match status" value="1"/>
</dbReference>
<evidence type="ECO:0000256" key="2">
    <source>
        <dbReference type="ARBA" id="ARBA00007427"/>
    </source>
</evidence>
<dbReference type="InterPro" id="IPR019786">
    <property type="entry name" value="Zinc_finger_PHD-type_CS"/>
</dbReference>
<evidence type="ECO:0000256" key="6">
    <source>
        <dbReference type="ARBA" id="ARBA00023015"/>
    </source>
</evidence>
<keyword evidence="7 11" id="KW-0238">DNA-binding</keyword>
<feature type="compositionally biased region" description="Basic residues" evidence="14">
    <location>
        <begin position="620"/>
        <end position="629"/>
    </location>
</feature>
<dbReference type="InterPro" id="IPR013083">
    <property type="entry name" value="Znf_RING/FYVE/PHD"/>
</dbReference>
<comment type="subcellular location">
    <subcellularLocation>
        <location evidence="1 11 13">Nucleus</location>
    </subcellularLocation>
</comment>
<dbReference type="InterPro" id="IPR009057">
    <property type="entry name" value="Homeodomain-like_sf"/>
</dbReference>
<dbReference type="InterPro" id="IPR011011">
    <property type="entry name" value="Znf_FYVE_PHD"/>
</dbReference>
<dbReference type="CDD" id="cd15504">
    <property type="entry name" value="PHD_PRHA_like"/>
    <property type="match status" value="1"/>
</dbReference>
<dbReference type="EMBL" id="SDMP01000019">
    <property type="protein sequence ID" value="RYQ93746.1"/>
    <property type="molecule type" value="Genomic_DNA"/>
</dbReference>
<evidence type="ECO:0000313" key="17">
    <source>
        <dbReference type="EMBL" id="RYQ93746.1"/>
    </source>
</evidence>
<keyword evidence="10 11" id="KW-0539">Nucleus</keyword>
<feature type="domain" description="PHD-type" evidence="15">
    <location>
        <begin position="727"/>
        <end position="811"/>
    </location>
</feature>
<keyword evidence="4 12" id="KW-0863">Zinc-finger</keyword>
<gene>
    <name evidence="17" type="ORF">Ahy_B09g099988</name>
</gene>
<dbReference type="GO" id="GO:0003682">
    <property type="term" value="F:chromatin binding"/>
    <property type="evidence" value="ECO:0007669"/>
    <property type="project" value="TreeGrafter"/>
</dbReference>
<evidence type="ECO:0000256" key="13">
    <source>
        <dbReference type="RuleBase" id="RU000682"/>
    </source>
</evidence>
<dbReference type="PROSITE" id="PS50016">
    <property type="entry name" value="ZF_PHD_2"/>
    <property type="match status" value="1"/>
</dbReference>
<accession>A0A444XWG7</accession>
<keyword evidence="6" id="KW-0805">Transcription regulation</keyword>
<evidence type="ECO:0000256" key="10">
    <source>
        <dbReference type="ARBA" id="ARBA00023242"/>
    </source>
</evidence>
<dbReference type="Pfam" id="PF00628">
    <property type="entry name" value="PHD"/>
    <property type="match status" value="1"/>
</dbReference>
<evidence type="ECO:0000256" key="12">
    <source>
        <dbReference type="PROSITE-ProRule" id="PRU00146"/>
    </source>
</evidence>
<dbReference type="InterPro" id="IPR001356">
    <property type="entry name" value="HD"/>
</dbReference>
<dbReference type="PROSITE" id="PS01359">
    <property type="entry name" value="ZF_PHD_1"/>
    <property type="match status" value="1"/>
</dbReference>
<dbReference type="InterPro" id="IPR045876">
    <property type="entry name" value="PRHA-like_PHD-finger"/>
</dbReference>
<feature type="compositionally biased region" description="Polar residues" evidence="14">
    <location>
        <begin position="1258"/>
        <end position="1267"/>
    </location>
</feature>
<feature type="compositionally biased region" description="Basic and acidic residues" evidence="14">
    <location>
        <begin position="1199"/>
        <end position="1218"/>
    </location>
</feature>
<feature type="domain" description="Homeobox" evidence="16">
    <location>
        <begin position="1186"/>
        <end position="1246"/>
    </location>
</feature>
<name>A0A444XWG7_ARAHY</name>
<dbReference type="SUPFAM" id="SSF57903">
    <property type="entry name" value="FYVE/PHD zinc finger"/>
    <property type="match status" value="1"/>
</dbReference>
<feature type="region of interest" description="Disordered" evidence="14">
    <location>
        <begin position="529"/>
        <end position="550"/>
    </location>
</feature>
<feature type="compositionally biased region" description="Polar residues" evidence="14">
    <location>
        <begin position="1143"/>
        <end position="1156"/>
    </location>
</feature>
<sequence length="1328" mass="146321">MIHKVNGPEPSKPESRNPAMLEELDQRTLVSLSLSSSFLPICCASGHYDVPHRHNLPFLPDYVGGCCRRGYFLGPMQGELEEFTSPNKSASRKMQTPDAGTEQCHLSEKTSQVGSECLDNKQGVPGNVLGSSLIDDQASEKMAKSSECLDNKQSMPSDVLTSSMIDENSNRVAENSELLDDKQSMHSDVLTDSVIDEKSNQVSEKMTDGTQCLGNKKNLQGEVLTNCVVDEKSNEVSEKMIEGPEHLASRQSMHSDDALTNSVIDEKSNQVSDKMFECLEHLANKQSMHGAVLTKSVIDEKLNQVSDKMTESPECLDNRQSLHGDVLTNSVIDEKTNQVYEKMTESPERLDKKQGMHGDVLINSVIRENSNHVSRKMTESSQCLDNKQSVIDEVLTSHVIDEKSNQVSDKMTESSQCLHNAQSMPSNVLTSSVIDENSNQVSGKIIRGAVIALPAQRQRDLKKSCQTAEGSCSQRSTSEQDPSHLSNDKSEIKCQPFSQNGQNVSVEINNPVTGSLVENQTLSVPTQVNTTSANGLQDPAPASVDVKNTGLNCSKRKSTATTSMQLSCKGKKSSKLLKKKYMLRSLGSSDRALRSRTREKPKPPESNSNLVDANNDGVKNKRGKKKNKKRDGEGVIDEFSRIRARLRYLLKRVSYEQNLIDAYSSEGWKGYSLEKLKPEKELQRAKTEILRRKLKMRDLFRYLDSLCAEGRLPESVFDSEGEIDSEDIFCAKCSSKELSTNNDIILCDGACERGFHQLCVDPPLLTENSNLLFTALIGHFVLPSCLSFIYLLWLTVPPGDEGWLCPGCDCKDDCIEIVNDSLGTRLSLEDSWERVFPEAAAVDAFNVDHNSGLPSDDSDDDDYDPDVKEDVEAEGGESSSDESEYASASEKLEDSGHEDQYMGLPSEDSEDDDYNPDAPDQDMKVAEESSSSDFTSDSEDLAATINDNMPPGHGEDITSASLDDAKKFKGSSKTSKVGKKPSITDELSSLLEADPGQESYTPVSGKRNVERLDYKKLYDETYKSDTSDDDEDWNATATPTRKKNVTGKLTPVPPNRKASNNSTHTLRSDGKAEKTNNSAAKSLEGSGKSGSGEKKPRSSTYNRLGDVAIEETYKSDTSDDDEDWNATATPTRKKNVTGKLTPVSPNRKASNNSTHTLRSDGKAEKTNNSAAKSLEGSGKSGSGEKKPRSSTYNRLGDVAIERLYKSFKENQYPDRTTKESLAQETGLTLQQVSKWFDNTRWSFRHSSHKEPRTGENALAQTTDNISENEVAPGGENRDSELFPQDVTGENSKTPSSKKRKGMSEPLASESPQNADKASSHKMKTRKRK</sequence>
<feature type="compositionally biased region" description="Basic and acidic residues" evidence="14">
    <location>
        <begin position="591"/>
        <end position="603"/>
    </location>
</feature>
<feature type="region of interest" description="Disordered" evidence="14">
    <location>
        <begin position="847"/>
        <end position="1230"/>
    </location>
</feature>
<dbReference type="InterPro" id="IPR001965">
    <property type="entry name" value="Znf_PHD"/>
</dbReference>
<dbReference type="Pfam" id="PF00046">
    <property type="entry name" value="Homeodomain"/>
    <property type="match status" value="1"/>
</dbReference>
<feature type="compositionally biased region" description="Basic and acidic residues" evidence="14">
    <location>
        <begin position="890"/>
        <end position="900"/>
    </location>
</feature>
<dbReference type="GO" id="GO:0005634">
    <property type="term" value="C:nucleus"/>
    <property type="evidence" value="ECO:0007669"/>
    <property type="project" value="UniProtKB-SubCell"/>
</dbReference>
<dbReference type="STRING" id="3818.A0A444XWG7"/>
<evidence type="ECO:0000256" key="4">
    <source>
        <dbReference type="ARBA" id="ARBA00022771"/>
    </source>
</evidence>
<keyword evidence="8 11" id="KW-0371">Homeobox</keyword>
<evidence type="ECO:0000259" key="15">
    <source>
        <dbReference type="PROSITE" id="PS50016"/>
    </source>
</evidence>
<comment type="caution">
    <text evidence="17">The sequence shown here is derived from an EMBL/GenBank/DDBJ whole genome shotgun (WGS) entry which is preliminary data.</text>
</comment>
<feature type="DNA-binding region" description="Homeobox" evidence="11">
    <location>
        <begin position="1188"/>
        <end position="1247"/>
    </location>
</feature>
<feature type="compositionally biased region" description="Basic residues" evidence="14">
    <location>
        <begin position="1319"/>
        <end position="1328"/>
    </location>
</feature>
<dbReference type="GO" id="GO:0003677">
    <property type="term" value="F:DNA binding"/>
    <property type="evidence" value="ECO:0007669"/>
    <property type="project" value="UniProtKB-UniRule"/>
</dbReference>
<organism evidence="17 18">
    <name type="scientific">Arachis hypogaea</name>
    <name type="common">Peanut</name>
    <dbReference type="NCBI Taxonomy" id="3818"/>
    <lineage>
        <taxon>Eukaryota</taxon>
        <taxon>Viridiplantae</taxon>
        <taxon>Streptophyta</taxon>
        <taxon>Embryophyta</taxon>
        <taxon>Tracheophyta</taxon>
        <taxon>Spermatophyta</taxon>
        <taxon>Magnoliopsida</taxon>
        <taxon>eudicotyledons</taxon>
        <taxon>Gunneridae</taxon>
        <taxon>Pentapetalae</taxon>
        <taxon>rosids</taxon>
        <taxon>fabids</taxon>
        <taxon>Fabales</taxon>
        <taxon>Fabaceae</taxon>
        <taxon>Papilionoideae</taxon>
        <taxon>50 kb inversion clade</taxon>
        <taxon>dalbergioids sensu lato</taxon>
        <taxon>Dalbergieae</taxon>
        <taxon>Pterocarpus clade</taxon>
        <taxon>Arachis</taxon>
    </lineage>
</organism>
<feature type="compositionally biased region" description="Basic and acidic residues" evidence="14">
    <location>
        <begin position="1007"/>
        <end position="1026"/>
    </location>
</feature>
<dbReference type="Gene3D" id="3.30.40.10">
    <property type="entry name" value="Zinc/RING finger domain, C3HC4 (zinc finger)"/>
    <property type="match status" value="1"/>
</dbReference>
<proteinExistence type="inferred from homology"/>
<dbReference type="CDD" id="cd00086">
    <property type="entry name" value="homeodomain"/>
    <property type="match status" value="1"/>
</dbReference>
<feature type="compositionally biased region" description="Polar residues" evidence="14">
    <location>
        <begin position="467"/>
        <end position="485"/>
    </location>
</feature>
<dbReference type="Proteomes" id="UP000289738">
    <property type="component" value="Chromosome B09"/>
</dbReference>
<comment type="similarity">
    <text evidence="2">Belongs to the PHD-associated homeobox family.</text>
</comment>
<evidence type="ECO:0000256" key="3">
    <source>
        <dbReference type="ARBA" id="ARBA00022723"/>
    </source>
</evidence>
<dbReference type="SUPFAM" id="SSF46689">
    <property type="entry name" value="Homeodomain-like"/>
    <property type="match status" value="1"/>
</dbReference>